<gene>
    <name evidence="2" type="ORF">ACG00X_16810</name>
</gene>
<name>A0ABW7G992_9BURK</name>
<protein>
    <submittedName>
        <fullName evidence="2">Uncharacterized protein</fullName>
    </submittedName>
</protein>
<keyword evidence="3" id="KW-1185">Reference proteome</keyword>
<feature type="transmembrane region" description="Helical" evidence="1">
    <location>
        <begin position="29"/>
        <end position="46"/>
    </location>
</feature>
<organism evidence="2 3">
    <name type="scientific">Pelomonas nitida</name>
    <dbReference type="NCBI Taxonomy" id="3299027"/>
    <lineage>
        <taxon>Bacteria</taxon>
        <taxon>Pseudomonadati</taxon>
        <taxon>Pseudomonadota</taxon>
        <taxon>Betaproteobacteria</taxon>
        <taxon>Burkholderiales</taxon>
        <taxon>Sphaerotilaceae</taxon>
        <taxon>Roseateles</taxon>
    </lineage>
</organism>
<comment type="caution">
    <text evidence="2">The sequence shown here is derived from an EMBL/GenBank/DDBJ whole genome shotgun (WGS) entry which is preliminary data.</text>
</comment>
<accession>A0ABW7G992</accession>
<proteinExistence type="predicted"/>
<keyword evidence="1" id="KW-0812">Transmembrane</keyword>
<keyword evidence="1" id="KW-0472">Membrane</keyword>
<dbReference type="EMBL" id="JBIGIA010000013">
    <property type="protein sequence ID" value="MFG6458503.1"/>
    <property type="molecule type" value="Genomic_DNA"/>
</dbReference>
<evidence type="ECO:0000313" key="2">
    <source>
        <dbReference type="EMBL" id="MFG6458503.1"/>
    </source>
</evidence>
<keyword evidence="1" id="KW-1133">Transmembrane helix</keyword>
<dbReference type="Proteomes" id="UP001606305">
    <property type="component" value="Unassembled WGS sequence"/>
</dbReference>
<sequence>MWPFFLFALVLISFLMVLAETGSAHEAFVASAWISPLLLFACYFASRRGKSPTTIERVLAGLWILVRRVVCFVGAAFFLMAGVFGGIAAFEQRNAFVLVGVIFCLAFGVASIWWGLYGDGTGRRFGDARSKHEERKRRYGWK</sequence>
<reference evidence="2 3" key="1">
    <citation type="submission" date="2024-09" db="EMBL/GenBank/DDBJ databases">
        <title>Novel species of the genus Pelomonas and Roseateles isolated from streams.</title>
        <authorList>
            <person name="Lu H."/>
        </authorList>
    </citation>
    <scope>NUCLEOTIDE SEQUENCE [LARGE SCALE GENOMIC DNA]</scope>
    <source>
        <strain evidence="2 3">BYS96W</strain>
    </source>
</reference>
<feature type="transmembrane region" description="Helical" evidence="1">
    <location>
        <begin position="95"/>
        <end position="116"/>
    </location>
</feature>
<evidence type="ECO:0000313" key="3">
    <source>
        <dbReference type="Proteomes" id="UP001606305"/>
    </source>
</evidence>
<feature type="transmembrane region" description="Helical" evidence="1">
    <location>
        <begin position="58"/>
        <end position="89"/>
    </location>
</feature>
<evidence type="ECO:0000256" key="1">
    <source>
        <dbReference type="SAM" id="Phobius"/>
    </source>
</evidence>
<dbReference type="RefSeq" id="WP_394489532.1">
    <property type="nucleotide sequence ID" value="NZ_JBIGIA010000013.1"/>
</dbReference>